<name>A0ABU4HMX2_9ACTN</name>
<dbReference type="PANTHER" id="PTHR21110">
    <property type="entry name" value="PHOSPHOPENTOMUTASE"/>
    <property type="match status" value="1"/>
</dbReference>
<dbReference type="PROSITE" id="PS01032">
    <property type="entry name" value="PPM_1"/>
    <property type="match status" value="1"/>
</dbReference>
<dbReference type="InterPro" id="IPR000222">
    <property type="entry name" value="PP2C_BS"/>
</dbReference>
<reference evidence="6" key="1">
    <citation type="submission" date="2023-07" db="EMBL/GenBank/DDBJ databases">
        <title>Conexibacter stalactiti sp. nov., isolated from stalactites in a lava cave and emended description of the genus Conexibacter.</title>
        <authorList>
            <person name="Lee S.D."/>
        </authorList>
    </citation>
    <scope>NUCLEOTIDE SEQUENCE [LARGE SCALE GENOMIC DNA]</scope>
    <source>
        <strain evidence="6">KCTC 39840</strain>
    </source>
</reference>
<gene>
    <name evidence="5" type="ORF">R7226_09930</name>
</gene>
<evidence type="ECO:0000256" key="2">
    <source>
        <dbReference type="ARBA" id="ARBA00022723"/>
    </source>
</evidence>
<comment type="similarity">
    <text evidence="1">Belongs to the phosphopentomutase family.</text>
</comment>
<evidence type="ECO:0000256" key="3">
    <source>
        <dbReference type="ARBA" id="ARBA00023211"/>
    </source>
</evidence>
<comment type="caution">
    <text evidence="5">The sequence shown here is derived from an EMBL/GenBank/DDBJ whole genome shotgun (WGS) entry which is preliminary data.</text>
</comment>
<dbReference type="InterPro" id="IPR010045">
    <property type="entry name" value="DeoB"/>
</dbReference>
<dbReference type="Pfam" id="PF01676">
    <property type="entry name" value="Metalloenzyme"/>
    <property type="match status" value="1"/>
</dbReference>
<keyword evidence="3" id="KW-0464">Manganese</keyword>
<dbReference type="InterPro" id="IPR024052">
    <property type="entry name" value="Phosphopentomutase_DeoB_cap_sf"/>
</dbReference>
<dbReference type="CDD" id="cd16009">
    <property type="entry name" value="PPM"/>
    <property type="match status" value="1"/>
</dbReference>
<evidence type="ECO:0000259" key="4">
    <source>
        <dbReference type="Pfam" id="PF01676"/>
    </source>
</evidence>
<dbReference type="InterPro" id="IPR017850">
    <property type="entry name" value="Alkaline_phosphatase_core_sf"/>
</dbReference>
<organism evidence="5 6">
    <name type="scientific">Conexibacter stalactiti</name>
    <dbReference type="NCBI Taxonomy" id="1940611"/>
    <lineage>
        <taxon>Bacteria</taxon>
        <taxon>Bacillati</taxon>
        <taxon>Actinomycetota</taxon>
        <taxon>Thermoleophilia</taxon>
        <taxon>Solirubrobacterales</taxon>
        <taxon>Conexibacteraceae</taxon>
        <taxon>Conexibacter</taxon>
    </lineage>
</organism>
<dbReference type="EMBL" id="JAWSTH010000020">
    <property type="protein sequence ID" value="MDW5594655.1"/>
    <property type="molecule type" value="Genomic_DNA"/>
</dbReference>
<dbReference type="GO" id="GO:0008973">
    <property type="term" value="F:phosphopentomutase activity"/>
    <property type="evidence" value="ECO:0007669"/>
    <property type="project" value="UniProtKB-EC"/>
</dbReference>
<dbReference type="RefSeq" id="WP_318596949.1">
    <property type="nucleotide sequence ID" value="NZ_JAWSTH010000020.1"/>
</dbReference>
<evidence type="ECO:0000256" key="1">
    <source>
        <dbReference type="ARBA" id="ARBA00010373"/>
    </source>
</evidence>
<evidence type="ECO:0000313" key="5">
    <source>
        <dbReference type="EMBL" id="MDW5594655.1"/>
    </source>
</evidence>
<dbReference type="Gene3D" id="3.30.70.1250">
    <property type="entry name" value="Phosphopentomutase"/>
    <property type="match status" value="1"/>
</dbReference>
<proteinExistence type="inferred from homology"/>
<dbReference type="Proteomes" id="UP001284601">
    <property type="component" value="Unassembled WGS sequence"/>
</dbReference>
<dbReference type="NCBIfam" id="NF003766">
    <property type="entry name" value="PRK05362.1"/>
    <property type="match status" value="1"/>
</dbReference>
<keyword evidence="5" id="KW-0413">Isomerase</keyword>
<dbReference type="PANTHER" id="PTHR21110:SF0">
    <property type="entry name" value="PHOSPHOPENTOMUTASE"/>
    <property type="match status" value="1"/>
</dbReference>
<sequence>MPGVNRPSARRAIVVVLDAVGAGALPDAAAYGDAGANTLAHLAELAGGLELPRMERLGLGSILPLEGVAPSTAPVLHGRLHALGPGKDSTTGHWELMGVVARQPRPTYPDGFPPEVIALIERASGRTVLCNAPTDGITVIDEYGEASLRDGALIVYTSQDSVLQIAAHTDALSAQELHRLCARVRKLMVGEHAVGRVIARPFDGPPGAFERTRDRRDFALPPTSRSHLDELREAGIETHAVGKVGQLFGGGGFAHQHAGATNAEAIAATTALLERLDEGFVFTNLIETDQVYGHRKDVAGFHRALREIDVAVGRWEELMRPGDLLVLTADHGCDPAQPGTDHTREHAPLLALFDGHGGRRHDGPLADVGASALRWLAGRDAPALPGTPFVG</sequence>
<keyword evidence="2" id="KW-0479">Metal-binding</keyword>
<protein>
    <submittedName>
        <fullName evidence="5">Phosphopentomutase</fullName>
        <ecNumber evidence="5">5.4.2.7</ecNumber>
    </submittedName>
</protein>
<dbReference type="SUPFAM" id="SSF143856">
    <property type="entry name" value="DeoB insert domain-like"/>
    <property type="match status" value="1"/>
</dbReference>
<evidence type="ECO:0000313" key="6">
    <source>
        <dbReference type="Proteomes" id="UP001284601"/>
    </source>
</evidence>
<dbReference type="Gene3D" id="3.40.720.10">
    <property type="entry name" value="Alkaline Phosphatase, subunit A"/>
    <property type="match status" value="1"/>
</dbReference>
<feature type="domain" description="Metalloenzyme" evidence="4">
    <location>
        <begin position="11"/>
        <end position="374"/>
    </location>
</feature>
<keyword evidence="6" id="KW-1185">Reference proteome</keyword>
<accession>A0ABU4HMX2</accession>
<dbReference type="InterPro" id="IPR006124">
    <property type="entry name" value="Metalloenzyme"/>
</dbReference>
<dbReference type="EC" id="5.4.2.7" evidence="5"/>
<dbReference type="SUPFAM" id="SSF53649">
    <property type="entry name" value="Alkaline phosphatase-like"/>
    <property type="match status" value="1"/>
</dbReference>
<dbReference type="PIRSF" id="PIRSF001491">
    <property type="entry name" value="Ppentomutase"/>
    <property type="match status" value="1"/>
</dbReference>